<evidence type="ECO:0008006" key="3">
    <source>
        <dbReference type="Google" id="ProtNLM"/>
    </source>
</evidence>
<dbReference type="InterPro" id="IPR024079">
    <property type="entry name" value="MetalloPept_cat_dom_sf"/>
</dbReference>
<evidence type="ECO:0000256" key="1">
    <source>
        <dbReference type="SAM" id="SignalP"/>
    </source>
</evidence>
<name>A0A0L8IG92_OCTBM</name>
<gene>
    <name evidence="2" type="ORF">OCBIM_22002343mg</name>
</gene>
<dbReference type="KEGG" id="obi:106867257"/>
<reference evidence="2" key="1">
    <citation type="submission" date="2015-07" db="EMBL/GenBank/DDBJ databases">
        <title>MeaNS - Measles Nucleotide Surveillance Program.</title>
        <authorList>
            <person name="Tran T."/>
            <person name="Druce J."/>
        </authorList>
    </citation>
    <scope>NUCLEOTIDE SEQUENCE</scope>
    <source>
        <strain evidence="2">UCB-OBI-ISO-001</strain>
        <tissue evidence="2">Gonad</tissue>
    </source>
</reference>
<dbReference type="EMBL" id="KQ415791">
    <property type="protein sequence ID" value="KOG00496.1"/>
    <property type="molecule type" value="Genomic_DNA"/>
</dbReference>
<feature type="chain" id="PRO_5005584394" description="Lysine-specific metallo-endopeptidase domain-containing protein" evidence="1">
    <location>
        <begin position="18"/>
        <end position="301"/>
    </location>
</feature>
<organism evidence="2">
    <name type="scientific">Octopus bimaculoides</name>
    <name type="common">California two-spotted octopus</name>
    <dbReference type="NCBI Taxonomy" id="37653"/>
    <lineage>
        <taxon>Eukaryota</taxon>
        <taxon>Metazoa</taxon>
        <taxon>Spiralia</taxon>
        <taxon>Lophotrochozoa</taxon>
        <taxon>Mollusca</taxon>
        <taxon>Cephalopoda</taxon>
        <taxon>Coleoidea</taxon>
        <taxon>Octopodiformes</taxon>
        <taxon>Octopoda</taxon>
        <taxon>Incirrata</taxon>
        <taxon>Octopodidae</taxon>
        <taxon>Octopus</taxon>
    </lineage>
</organism>
<dbReference type="GO" id="GO:0008237">
    <property type="term" value="F:metallopeptidase activity"/>
    <property type="evidence" value="ECO:0007669"/>
    <property type="project" value="InterPro"/>
</dbReference>
<protein>
    <recommendedName>
        <fullName evidence="3">Lysine-specific metallo-endopeptidase domain-containing protein</fullName>
    </recommendedName>
</protein>
<evidence type="ECO:0000313" key="2">
    <source>
        <dbReference type="EMBL" id="KOG00496.1"/>
    </source>
</evidence>
<dbReference type="OMA" id="EYTHIAN"/>
<dbReference type="Gene3D" id="3.40.390.10">
    <property type="entry name" value="Collagenase (Catalytic Domain)"/>
    <property type="match status" value="1"/>
</dbReference>
<proteinExistence type="predicted"/>
<accession>A0A0L8IG92</accession>
<dbReference type="OrthoDB" id="6132182at2759"/>
<dbReference type="AlphaFoldDB" id="A0A0L8IG92"/>
<dbReference type="SUPFAM" id="SSF55486">
    <property type="entry name" value="Metalloproteases ('zincins'), catalytic domain"/>
    <property type="match status" value="1"/>
</dbReference>
<feature type="signal peptide" evidence="1">
    <location>
        <begin position="1"/>
        <end position="17"/>
    </location>
</feature>
<sequence length="301" mass="34073">MIETGIFVATFIAVVSSLAPPPPEGYVYVLPQRNLTDIGKRTSFRYNYITQSGHCYPYKPSDTSIPISATNNVIDKALTVSCHTLAKITKNMPREVFVSTSKSEGVGIFTMDETLTVYPQNSALADRPECYNRCDGQCRNTCTFDGRKYAMVPGMTNSISLSNMESVLCMPRDIYRGTESILTHEFAHLVHIYMEQKWKDKIKAAYNNARSGQLWRMNSYSMANEYEYFAVASESFFHNIIRTDTITTGGMNLCGGARVCSSERIAREFLRKHDPMVYEVLIYAYTNNRVDIMSNLKACEK</sequence>
<keyword evidence="1" id="KW-0732">Signal</keyword>